<dbReference type="InterPro" id="IPR036412">
    <property type="entry name" value="HAD-like_sf"/>
</dbReference>
<comment type="caution">
    <text evidence="15">The sequence shown here is derived from an EMBL/GenBank/DDBJ whole genome shotgun (WGS) entry which is preliminary data.</text>
</comment>
<accession>A0A432WHZ7</accession>
<dbReference type="NCBIfam" id="TIGR01488">
    <property type="entry name" value="HAD-SF-IB"/>
    <property type="match status" value="1"/>
</dbReference>
<dbReference type="Proteomes" id="UP000287823">
    <property type="component" value="Unassembled WGS sequence"/>
</dbReference>
<dbReference type="Pfam" id="PF00702">
    <property type="entry name" value="Hydrolase"/>
    <property type="match status" value="1"/>
</dbReference>
<keyword evidence="9" id="KW-0460">Magnesium</keyword>
<name>A0A432WHZ7_9GAMM</name>
<dbReference type="SFLD" id="SFLDG01136">
    <property type="entry name" value="C1.6:_Phosphoserine_Phosphatas"/>
    <property type="match status" value="1"/>
</dbReference>
<evidence type="ECO:0000313" key="16">
    <source>
        <dbReference type="Proteomes" id="UP000287823"/>
    </source>
</evidence>
<dbReference type="InterPro" id="IPR004469">
    <property type="entry name" value="PSP"/>
</dbReference>
<dbReference type="SFLD" id="SFLDG01137">
    <property type="entry name" value="C1.6.1:_Phosphoserine_Phosphat"/>
    <property type="match status" value="1"/>
</dbReference>
<proteinExistence type="inferred from homology"/>
<dbReference type="CDD" id="cd07500">
    <property type="entry name" value="HAD_PSP"/>
    <property type="match status" value="1"/>
</dbReference>
<evidence type="ECO:0000256" key="9">
    <source>
        <dbReference type="ARBA" id="ARBA00022842"/>
    </source>
</evidence>
<dbReference type="SFLD" id="SFLDS00003">
    <property type="entry name" value="Haloacid_Dehalogenase"/>
    <property type="match status" value="1"/>
</dbReference>
<evidence type="ECO:0000256" key="10">
    <source>
        <dbReference type="ARBA" id="ARBA00023299"/>
    </source>
</evidence>
<dbReference type="SFLD" id="SFLDG01129">
    <property type="entry name" value="C1.5:_HAD__Beta-PGM__Phosphata"/>
    <property type="match status" value="1"/>
</dbReference>
<evidence type="ECO:0000256" key="7">
    <source>
        <dbReference type="ARBA" id="ARBA00022723"/>
    </source>
</evidence>
<dbReference type="GO" id="GO:0006564">
    <property type="term" value="P:L-serine biosynthetic process"/>
    <property type="evidence" value="ECO:0007669"/>
    <property type="project" value="UniProtKB-KW"/>
</dbReference>
<comment type="similarity">
    <text evidence="3">Belongs to the HAD-like hydrolase superfamily. SerB family.</text>
</comment>
<dbReference type="InterPro" id="IPR050582">
    <property type="entry name" value="HAD-like_SerB"/>
</dbReference>
<dbReference type="PANTHER" id="PTHR43344:SF2">
    <property type="entry name" value="PHOSPHOSERINE PHOSPHATASE"/>
    <property type="match status" value="1"/>
</dbReference>
<comment type="catalytic activity">
    <reaction evidence="13">
        <text>O-phospho-D-serine + H2O = D-serine + phosphate</text>
        <dbReference type="Rhea" id="RHEA:24873"/>
        <dbReference type="ChEBI" id="CHEBI:15377"/>
        <dbReference type="ChEBI" id="CHEBI:35247"/>
        <dbReference type="ChEBI" id="CHEBI:43474"/>
        <dbReference type="ChEBI" id="CHEBI:58680"/>
        <dbReference type="EC" id="3.1.3.3"/>
    </reaction>
</comment>
<dbReference type="GO" id="GO:0036424">
    <property type="term" value="F:L-phosphoserine phosphatase activity"/>
    <property type="evidence" value="ECO:0007669"/>
    <property type="project" value="InterPro"/>
</dbReference>
<keyword evidence="10" id="KW-0718">Serine biosynthesis</keyword>
<comment type="catalytic activity">
    <reaction evidence="12">
        <text>O-phospho-L-serine + H2O = L-serine + phosphate</text>
        <dbReference type="Rhea" id="RHEA:21208"/>
        <dbReference type="ChEBI" id="CHEBI:15377"/>
        <dbReference type="ChEBI" id="CHEBI:33384"/>
        <dbReference type="ChEBI" id="CHEBI:43474"/>
        <dbReference type="ChEBI" id="CHEBI:57524"/>
        <dbReference type="EC" id="3.1.3.3"/>
    </reaction>
</comment>
<keyword evidence="8" id="KW-0378">Hydrolase</keyword>
<dbReference type="SFLD" id="SFLDF00029">
    <property type="entry name" value="phosphoserine_phosphatase"/>
    <property type="match status" value="1"/>
</dbReference>
<dbReference type="GO" id="GO:0005737">
    <property type="term" value="C:cytoplasm"/>
    <property type="evidence" value="ECO:0007669"/>
    <property type="project" value="TreeGrafter"/>
</dbReference>
<dbReference type="AlphaFoldDB" id="A0A432WHZ7"/>
<organism evidence="15 16">
    <name type="scientific">Aliidiomarina soli</name>
    <dbReference type="NCBI Taxonomy" id="1928574"/>
    <lineage>
        <taxon>Bacteria</taxon>
        <taxon>Pseudomonadati</taxon>
        <taxon>Pseudomonadota</taxon>
        <taxon>Gammaproteobacteria</taxon>
        <taxon>Alteromonadales</taxon>
        <taxon>Idiomarinaceae</taxon>
        <taxon>Aliidiomarina</taxon>
    </lineage>
</organism>
<dbReference type="EMBL" id="PIPO01000003">
    <property type="protein sequence ID" value="RUO33383.1"/>
    <property type="molecule type" value="Genomic_DNA"/>
</dbReference>
<keyword evidence="7" id="KW-0479">Metal-binding</keyword>
<evidence type="ECO:0000256" key="12">
    <source>
        <dbReference type="ARBA" id="ARBA00048138"/>
    </source>
</evidence>
<evidence type="ECO:0000256" key="6">
    <source>
        <dbReference type="ARBA" id="ARBA00022605"/>
    </source>
</evidence>
<reference evidence="15 16" key="1">
    <citation type="journal article" date="2011" name="Front. Microbiol.">
        <title>Genomic signatures of strain selection and enhancement in Bacillus atrophaeus var. globigii, a historical biowarfare simulant.</title>
        <authorList>
            <person name="Gibbons H.S."/>
            <person name="Broomall S.M."/>
            <person name="McNew L.A."/>
            <person name="Daligault H."/>
            <person name="Chapman C."/>
            <person name="Bruce D."/>
            <person name="Karavis M."/>
            <person name="Krepps M."/>
            <person name="McGregor P.A."/>
            <person name="Hong C."/>
            <person name="Park K.H."/>
            <person name="Akmal A."/>
            <person name="Feldman A."/>
            <person name="Lin J.S."/>
            <person name="Chang W.E."/>
            <person name="Higgs B.W."/>
            <person name="Demirev P."/>
            <person name="Lindquist J."/>
            <person name="Liem A."/>
            <person name="Fochler E."/>
            <person name="Read T.D."/>
            <person name="Tapia R."/>
            <person name="Johnson S."/>
            <person name="Bishop-Lilly K.A."/>
            <person name="Detter C."/>
            <person name="Han C."/>
            <person name="Sozhamannan S."/>
            <person name="Rosenzweig C.N."/>
            <person name="Skowronski E.W."/>
        </authorList>
    </citation>
    <scope>NUCLEOTIDE SEQUENCE [LARGE SCALE GENOMIC DNA]</scope>
    <source>
        <strain evidence="15 16">Y4G10-17</strain>
    </source>
</reference>
<evidence type="ECO:0000256" key="14">
    <source>
        <dbReference type="PIRSR" id="PIRSR604469-1"/>
    </source>
</evidence>
<comment type="pathway">
    <text evidence="2">Amino-acid biosynthesis; L-serine biosynthesis; L-serine from 3-phospho-D-glycerate: step 3/3.</text>
</comment>
<dbReference type="Gene3D" id="3.40.50.1000">
    <property type="entry name" value="HAD superfamily/HAD-like"/>
    <property type="match status" value="1"/>
</dbReference>
<evidence type="ECO:0000256" key="4">
    <source>
        <dbReference type="ARBA" id="ARBA00012640"/>
    </source>
</evidence>
<feature type="active site" description="Proton donor" evidence="14">
    <location>
        <position position="7"/>
    </location>
</feature>
<dbReference type="GO" id="GO:0000287">
    <property type="term" value="F:magnesium ion binding"/>
    <property type="evidence" value="ECO:0007669"/>
    <property type="project" value="TreeGrafter"/>
</dbReference>
<dbReference type="SUPFAM" id="SSF56784">
    <property type="entry name" value="HAD-like"/>
    <property type="match status" value="1"/>
</dbReference>
<gene>
    <name evidence="15" type="primary">serB</name>
    <name evidence="15" type="ORF">CWE14_06930</name>
</gene>
<keyword evidence="16" id="KW-1185">Reference proteome</keyword>
<evidence type="ECO:0000313" key="15">
    <source>
        <dbReference type="EMBL" id="RUO33383.1"/>
    </source>
</evidence>
<evidence type="ECO:0000256" key="2">
    <source>
        <dbReference type="ARBA" id="ARBA00005135"/>
    </source>
</evidence>
<dbReference type="EC" id="3.1.3.3" evidence="4"/>
<evidence type="ECO:0000256" key="11">
    <source>
        <dbReference type="ARBA" id="ARBA00031693"/>
    </source>
</evidence>
<comment type="cofactor">
    <cofactor evidence="1">
        <name>Mg(2+)</name>
        <dbReference type="ChEBI" id="CHEBI:18420"/>
    </cofactor>
</comment>
<protein>
    <recommendedName>
        <fullName evidence="5">Phosphoserine phosphatase</fullName>
        <ecNumber evidence="4">3.1.3.3</ecNumber>
    </recommendedName>
    <alternativeName>
        <fullName evidence="11">O-phosphoserine phosphohydrolase</fullName>
    </alternativeName>
</protein>
<sequence length="206" mass="22540">MAVFDMDSTLIDMECIDAIAAAAGCGEKVAAITERAMRGEIDFVASLTERVAALKGVHLEVLDSIRDELPVMPGVAELLNTLRERRWRTVLVSGGFTWFADELARRFNFDVVVSNYLEIDDNDCLTGTLGGRIVDAEVKADTLVQLTNQYGLPRSQVLAVGDGANDLPMLQAAGFGIAFMAKPILRDIADYCLDEKDLSRILTLLR</sequence>
<evidence type="ECO:0000256" key="13">
    <source>
        <dbReference type="ARBA" id="ARBA00048523"/>
    </source>
</evidence>
<keyword evidence="6" id="KW-0028">Amino-acid biosynthesis</keyword>
<evidence type="ECO:0000256" key="3">
    <source>
        <dbReference type="ARBA" id="ARBA00009184"/>
    </source>
</evidence>
<dbReference type="InterPro" id="IPR023214">
    <property type="entry name" value="HAD_sf"/>
</dbReference>
<dbReference type="NCBIfam" id="TIGR00338">
    <property type="entry name" value="serB"/>
    <property type="match status" value="1"/>
</dbReference>
<evidence type="ECO:0000256" key="5">
    <source>
        <dbReference type="ARBA" id="ARBA00015196"/>
    </source>
</evidence>
<evidence type="ECO:0000256" key="8">
    <source>
        <dbReference type="ARBA" id="ARBA00022801"/>
    </source>
</evidence>
<dbReference type="PANTHER" id="PTHR43344">
    <property type="entry name" value="PHOSPHOSERINE PHOSPHATASE"/>
    <property type="match status" value="1"/>
</dbReference>
<evidence type="ECO:0000256" key="1">
    <source>
        <dbReference type="ARBA" id="ARBA00001946"/>
    </source>
</evidence>
<feature type="active site" description="Nucleophile" evidence="14">
    <location>
        <position position="5"/>
    </location>
</feature>
<dbReference type="UniPathway" id="UPA00135">
    <property type="reaction ID" value="UER00198"/>
</dbReference>